<dbReference type="SUPFAM" id="SSF52317">
    <property type="entry name" value="Class I glutamine amidotransferase-like"/>
    <property type="match status" value="1"/>
</dbReference>
<dbReference type="Proteomes" id="UP000551501">
    <property type="component" value="Unassembled WGS sequence"/>
</dbReference>
<comment type="miscellaneous">
    <text evidence="7">The a and c carboxylates of hydrogenobyrinate are activated for nucleophilic attack via formation of a phosphorylated intermediate by ATP. CobB catalyzes first the amidation of the c-carboxylate, and then that of the a-carboxylate.</text>
</comment>
<dbReference type="InterPro" id="IPR002586">
    <property type="entry name" value="CobQ/CobB/MinD/ParA_Nub-bd_dom"/>
</dbReference>
<feature type="domain" description="CobQ/CobB/MinD/ParA nucleotide binding" evidence="8">
    <location>
        <begin position="11"/>
        <end position="200"/>
    </location>
</feature>
<evidence type="ECO:0000256" key="4">
    <source>
        <dbReference type="ARBA" id="ARBA00022840"/>
    </source>
</evidence>
<dbReference type="CDD" id="cd05388">
    <property type="entry name" value="CobB_N"/>
    <property type="match status" value="1"/>
</dbReference>
<dbReference type="GO" id="GO:0009236">
    <property type="term" value="P:cobalamin biosynthetic process"/>
    <property type="evidence" value="ECO:0007669"/>
    <property type="project" value="UniProtKB-UniRule"/>
</dbReference>
<evidence type="ECO:0000313" key="10">
    <source>
        <dbReference type="EMBL" id="MBB4136067.1"/>
    </source>
</evidence>
<dbReference type="InterPro" id="IPR027417">
    <property type="entry name" value="P-loop_NTPase"/>
</dbReference>
<feature type="domain" description="CobB/CobQ-like glutamine amidotransferase" evidence="9">
    <location>
        <begin position="264"/>
        <end position="443"/>
    </location>
</feature>
<keyword evidence="6 7" id="KW-0315">Glutamine amidotransferase</keyword>
<keyword evidence="4 7" id="KW-0067">ATP-binding</keyword>
<comment type="function">
    <text evidence="7">Catalyzes the ATP-dependent amidation of the two carboxylate groups at positions a and c of hydrogenobyrinate, using either L-glutamine or ammonia as the nitrogen source.</text>
</comment>
<dbReference type="PROSITE" id="PS51274">
    <property type="entry name" value="GATASE_COBBQ"/>
    <property type="match status" value="1"/>
</dbReference>
<dbReference type="Gene3D" id="3.40.50.880">
    <property type="match status" value="1"/>
</dbReference>
<comment type="domain">
    <text evidence="7">Comprises of two domains. The C-terminal domain contains the binding site for glutamine and catalyzes the hydrolysis of this substrate to glutamate and ammonia. The N-terminal domain is anticipated to bind ATP and hydrogenobyrinate and catalyzes the ultimate synthesis of the diamide product. The ammonia produced via the glutaminase domain is probably translocated to the adjacent domain via a molecular tunnel, where it reacts with an activated intermediate.</text>
</comment>
<comment type="pathway">
    <text evidence="7">Cofactor biosynthesis; adenosylcobalamin biosynthesis; cob(II)yrinate a,c-diamide from precorrin-2 (aerobic route): step 9/10.</text>
</comment>
<dbReference type="HAMAP" id="MF_00027">
    <property type="entry name" value="CobB_CbiA"/>
    <property type="match status" value="1"/>
</dbReference>
<dbReference type="AlphaFoldDB" id="A0A840F969"/>
<dbReference type="InterPro" id="IPR004484">
    <property type="entry name" value="CbiA/CobB_synth"/>
</dbReference>
<dbReference type="UniPathway" id="UPA00148">
    <property type="reaction ID" value="UER00220"/>
</dbReference>
<keyword evidence="5 7" id="KW-0460">Magnesium</keyword>
<dbReference type="RefSeq" id="WP_183371049.1">
    <property type="nucleotide sequence ID" value="NZ_BAABHL010000040.1"/>
</dbReference>
<reference evidence="10 11" key="1">
    <citation type="submission" date="2020-08" db="EMBL/GenBank/DDBJ databases">
        <title>Sequencing the genomes of 1000 actinobacteria strains.</title>
        <authorList>
            <person name="Klenk H.-P."/>
        </authorList>
    </citation>
    <scope>NUCLEOTIDE SEQUENCE [LARGE SCALE GENOMIC DNA]</scope>
    <source>
        <strain evidence="10 11">DSM 45298</strain>
    </source>
</reference>
<evidence type="ECO:0000256" key="7">
    <source>
        <dbReference type="HAMAP-Rule" id="MF_00027"/>
    </source>
</evidence>
<keyword evidence="3 7" id="KW-0547">Nucleotide-binding</keyword>
<evidence type="ECO:0000256" key="1">
    <source>
        <dbReference type="ARBA" id="ARBA00001946"/>
    </source>
</evidence>
<accession>A0A840F969</accession>
<evidence type="ECO:0000256" key="5">
    <source>
        <dbReference type="ARBA" id="ARBA00022842"/>
    </source>
</evidence>
<dbReference type="InterPro" id="IPR029062">
    <property type="entry name" value="Class_I_gatase-like"/>
</dbReference>
<evidence type="ECO:0000259" key="8">
    <source>
        <dbReference type="Pfam" id="PF01656"/>
    </source>
</evidence>
<dbReference type="NCBIfam" id="TIGR00379">
    <property type="entry name" value="cobB"/>
    <property type="match status" value="1"/>
</dbReference>
<name>A0A840F969_9ACTN</name>
<gene>
    <name evidence="7" type="primary">cobB</name>
    <name evidence="10" type="ORF">BKA16_002619</name>
</gene>
<protein>
    <recommendedName>
        <fullName evidence="7">Hydrogenobyrinate a,c-diamide synthase</fullName>
        <ecNumber evidence="7">6.3.5.9</ecNumber>
    </recommendedName>
    <alternativeName>
        <fullName evidence="7">Hydrogenobyrinic acid a,c-diamide synthase</fullName>
    </alternativeName>
</protein>
<dbReference type="GO" id="GO:0005524">
    <property type="term" value="F:ATP binding"/>
    <property type="evidence" value="ECO:0007669"/>
    <property type="project" value="UniProtKB-UniRule"/>
</dbReference>
<evidence type="ECO:0000256" key="2">
    <source>
        <dbReference type="ARBA" id="ARBA00022598"/>
    </source>
</evidence>
<comment type="similarity">
    <text evidence="7">Belongs to the CobB/CbiA family.</text>
</comment>
<feature type="active site" description="Nucleophile" evidence="7">
    <location>
        <position position="345"/>
    </location>
</feature>
<sequence>MVIGPATTPAVVIAAPASGSGKTTITTGLIGALTAAGHTVAPFKVGPDYIDPGYHAVAAGRPGRNLDPNLVGEDRTGPLFVHGCVGADIAVVEGVMGLFDGRITDDPGTLGLGSTAHVATLIGAPVILVVDAGGHSQSLAALLHGFVGYDPAVRVAGVVLNRVGSDRHEVVLRQACERVGLPVFGVVRRDGALSVPSRHLGLVPAAERSADAVAAVAAITARVGAGLDVDAVVRLAESAAPVSASPWSAGDEIAEHRATRRPVVAIAQGAAFTFGYAEHPELLEAAGAQIVAFDPLHDRLPAEAAGVVIGGGFPEEHAADLAANRDLRSDLAAHVAAGRPVHAECAGLLYLTSMLDGHRMVDAVEGTGAFGPRLTLGYRDAVAVADSVLYRTGERITGHEFHRSTVDFAGTRTPAWAWTGPDGTHTADGVVAGGVHASYLHVHPAGAPRAIGRFVQAAQESG</sequence>
<dbReference type="Pfam" id="PF01656">
    <property type="entry name" value="CbiA"/>
    <property type="match status" value="1"/>
</dbReference>
<dbReference type="PANTHER" id="PTHR43873">
    <property type="entry name" value="COBYRINATE A,C-DIAMIDE SYNTHASE"/>
    <property type="match status" value="1"/>
</dbReference>
<organism evidence="10 11">
    <name type="scientific">Gordonia humi</name>
    <dbReference type="NCBI Taxonomy" id="686429"/>
    <lineage>
        <taxon>Bacteria</taxon>
        <taxon>Bacillati</taxon>
        <taxon>Actinomycetota</taxon>
        <taxon>Actinomycetes</taxon>
        <taxon>Mycobacteriales</taxon>
        <taxon>Gordoniaceae</taxon>
        <taxon>Gordonia</taxon>
    </lineage>
</organism>
<evidence type="ECO:0000259" key="9">
    <source>
        <dbReference type="Pfam" id="PF07685"/>
    </source>
</evidence>
<keyword evidence="11" id="KW-1185">Reference proteome</keyword>
<dbReference type="Pfam" id="PF07685">
    <property type="entry name" value="GATase_3"/>
    <property type="match status" value="1"/>
</dbReference>
<dbReference type="GO" id="GO:0042242">
    <property type="term" value="F:cobyrinic acid a,c-diamide synthase activity"/>
    <property type="evidence" value="ECO:0007669"/>
    <property type="project" value="InterPro"/>
</dbReference>
<proteinExistence type="inferred from homology"/>
<comment type="catalytic activity">
    <reaction evidence="7">
        <text>hydrogenobyrinate + 2 L-glutamine + 2 ATP + 2 H2O = hydrogenobyrinate a,c-diamide + 2 L-glutamate + 2 ADP + 2 phosphate + 2 H(+)</text>
        <dbReference type="Rhea" id="RHEA:12544"/>
        <dbReference type="ChEBI" id="CHEBI:15377"/>
        <dbReference type="ChEBI" id="CHEBI:15378"/>
        <dbReference type="ChEBI" id="CHEBI:29985"/>
        <dbReference type="ChEBI" id="CHEBI:30616"/>
        <dbReference type="ChEBI" id="CHEBI:43474"/>
        <dbReference type="ChEBI" id="CHEBI:58359"/>
        <dbReference type="ChEBI" id="CHEBI:77873"/>
        <dbReference type="ChEBI" id="CHEBI:77874"/>
        <dbReference type="ChEBI" id="CHEBI:456216"/>
        <dbReference type="EC" id="6.3.5.9"/>
    </reaction>
</comment>
<dbReference type="SUPFAM" id="SSF52540">
    <property type="entry name" value="P-loop containing nucleoside triphosphate hydrolases"/>
    <property type="match status" value="1"/>
</dbReference>
<dbReference type="Gene3D" id="3.40.50.300">
    <property type="entry name" value="P-loop containing nucleotide triphosphate hydrolases"/>
    <property type="match status" value="1"/>
</dbReference>
<dbReference type="NCBIfam" id="NF002204">
    <property type="entry name" value="PRK01077.1"/>
    <property type="match status" value="1"/>
</dbReference>
<comment type="caution">
    <text evidence="10">The sequence shown here is derived from an EMBL/GenBank/DDBJ whole genome shotgun (WGS) entry which is preliminary data.</text>
</comment>
<dbReference type="InterPro" id="IPR011698">
    <property type="entry name" value="GATase_3"/>
</dbReference>
<feature type="site" description="Increases nucleophilicity of active site Cys" evidence="7">
    <location>
        <position position="441"/>
    </location>
</feature>
<dbReference type="GO" id="GO:0043802">
    <property type="term" value="F:hydrogenobyrinic acid a,c-diamide synthase (glutamine-hydrolysing) activity"/>
    <property type="evidence" value="ECO:0007669"/>
    <property type="project" value="UniProtKB-UniRule"/>
</dbReference>
<dbReference type="PANTHER" id="PTHR43873:SF1">
    <property type="entry name" value="COBYRINATE A,C-DIAMIDE SYNTHASE"/>
    <property type="match status" value="1"/>
</dbReference>
<comment type="cofactor">
    <cofactor evidence="1 7">
        <name>Mg(2+)</name>
        <dbReference type="ChEBI" id="CHEBI:18420"/>
    </cofactor>
</comment>
<dbReference type="CDD" id="cd03130">
    <property type="entry name" value="GATase1_CobB"/>
    <property type="match status" value="1"/>
</dbReference>
<evidence type="ECO:0000313" key="11">
    <source>
        <dbReference type="Proteomes" id="UP000551501"/>
    </source>
</evidence>
<evidence type="ECO:0000256" key="3">
    <source>
        <dbReference type="ARBA" id="ARBA00022741"/>
    </source>
</evidence>
<dbReference type="EMBL" id="JACIFP010000001">
    <property type="protein sequence ID" value="MBB4136067.1"/>
    <property type="molecule type" value="Genomic_DNA"/>
</dbReference>
<keyword evidence="7" id="KW-0169">Cobalamin biosynthesis</keyword>
<evidence type="ECO:0000256" key="6">
    <source>
        <dbReference type="ARBA" id="ARBA00022962"/>
    </source>
</evidence>
<keyword evidence="2 7" id="KW-0436">Ligase</keyword>
<dbReference type="EC" id="6.3.5.9" evidence="7"/>